<dbReference type="AlphaFoldDB" id="A0AAV7LI47"/>
<reference evidence="2" key="1">
    <citation type="journal article" date="2022" name="bioRxiv">
        <title>Sequencing and chromosome-scale assembly of the giantPleurodeles waltlgenome.</title>
        <authorList>
            <person name="Brown T."/>
            <person name="Elewa A."/>
            <person name="Iarovenko S."/>
            <person name="Subramanian E."/>
            <person name="Araus A.J."/>
            <person name="Petzold A."/>
            <person name="Susuki M."/>
            <person name="Suzuki K.-i.T."/>
            <person name="Hayashi T."/>
            <person name="Toyoda A."/>
            <person name="Oliveira C."/>
            <person name="Osipova E."/>
            <person name="Leigh N.D."/>
            <person name="Simon A."/>
            <person name="Yun M.H."/>
        </authorList>
    </citation>
    <scope>NUCLEOTIDE SEQUENCE</scope>
    <source>
        <strain evidence="2">20211129_DDA</strain>
        <tissue evidence="2">Liver</tissue>
    </source>
</reference>
<evidence type="ECO:0000313" key="3">
    <source>
        <dbReference type="Proteomes" id="UP001066276"/>
    </source>
</evidence>
<accession>A0AAV7LI47</accession>
<evidence type="ECO:0000256" key="1">
    <source>
        <dbReference type="SAM" id="MobiDB-lite"/>
    </source>
</evidence>
<name>A0AAV7LI47_PLEWA</name>
<evidence type="ECO:0000313" key="2">
    <source>
        <dbReference type="EMBL" id="KAJ1090149.1"/>
    </source>
</evidence>
<feature type="compositionally biased region" description="Basic and acidic residues" evidence="1">
    <location>
        <begin position="1"/>
        <end position="14"/>
    </location>
</feature>
<sequence>MQSMKKGVEGRTQEKGVVSGTQSVDAQDDEFMDNDYAKGDDEYIDEYVLDLQQDDDLFEKEEVEKATKLDHHSIPRENEIQEEEDTKLEDMDLLDSKIYIAHGYRKDSQPCELGHL</sequence>
<proteinExistence type="predicted"/>
<dbReference type="EMBL" id="JANPWB010000015">
    <property type="protein sequence ID" value="KAJ1090149.1"/>
    <property type="molecule type" value="Genomic_DNA"/>
</dbReference>
<feature type="region of interest" description="Disordered" evidence="1">
    <location>
        <begin position="1"/>
        <end position="37"/>
    </location>
</feature>
<protein>
    <submittedName>
        <fullName evidence="2">Uncharacterized protein</fullName>
    </submittedName>
</protein>
<gene>
    <name evidence="2" type="ORF">NDU88_003285</name>
</gene>
<organism evidence="2 3">
    <name type="scientific">Pleurodeles waltl</name>
    <name type="common">Iberian ribbed newt</name>
    <dbReference type="NCBI Taxonomy" id="8319"/>
    <lineage>
        <taxon>Eukaryota</taxon>
        <taxon>Metazoa</taxon>
        <taxon>Chordata</taxon>
        <taxon>Craniata</taxon>
        <taxon>Vertebrata</taxon>
        <taxon>Euteleostomi</taxon>
        <taxon>Amphibia</taxon>
        <taxon>Batrachia</taxon>
        <taxon>Caudata</taxon>
        <taxon>Salamandroidea</taxon>
        <taxon>Salamandridae</taxon>
        <taxon>Pleurodelinae</taxon>
        <taxon>Pleurodeles</taxon>
    </lineage>
</organism>
<keyword evidence="3" id="KW-1185">Reference proteome</keyword>
<comment type="caution">
    <text evidence="2">The sequence shown here is derived from an EMBL/GenBank/DDBJ whole genome shotgun (WGS) entry which is preliminary data.</text>
</comment>
<dbReference type="Proteomes" id="UP001066276">
    <property type="component" value="Chromosome 11"/>
</dbReference>